<accession>A0ACC2VU04</accession>
<name>A0ACC2VU04_9TREE</name>
<evidence type="ECO:0000313" key="1">
    <source>
        <dbReference type="EMBL" id="KAJ9102673.1"/>
    </source>
</evidence>
<comment type="caution">
    <text evidence="1">The sequence shown here is derived from an EMBL/GenBank/DDBJ whole genome shotgun (WGS) entry which is preliminary data.</text>
</comment>
<dbReference type="EMBL" id="JASBWS010000063">
    <property type="protein sequence ID" value="KAJ9102673.1"/>
    <property type="molecule type" value="Genomic_DNA"/>
</dbReference>
<gene>
    <name evidence="1" type="ORF">QFC20_004945</name>
</gene>
<keyword evidence="2" id="KW-1185">Reference proteome</keyword>
<organism evidence="1 2">
    <name type="scientific">Naganishia adeliensis</name>
    <dbReference type="NCBI Taxonomy" id="92952"/>
    <lineage>
        <taxon>Eukaryota</taxon>
        <taxon>Fungi</taxon>
        <taxon>Dikarya</taxon>
        <taxon>Basidiomycota</taxon>
        <taxon>Agaricomycotina</taxon>
        <taxon>Tremellomycetes</taxon>
        <taxon>Filobasidiales</taxon>
        <taxon>Filobasidiaceae</taxon>
        <taxon>Naganishia</taxon>
    </lineage>
</organism>
<sequence>MPASYKSKAARTAKSMELGRFDANMSYRSTAVAMFLESATRVDKAQRISSSVEEALPETHVTRSQDYWKFVALPDENTTVKDVQELLSRITEESLQPSAQALFQMLSKLQDMRVLGDWHSVDGNDYKKRPYFRTVSKTDTRELDRLSDKLQWFGRKWNLRLRDLDKARVMLCTLKVWLRDELGREGDTAEVLRKAKEAFERLISRAELLYPWV</sequence>
<evidence type="ECO:0000313" key="2">
    <source>
        <dbReference type="Proteomes" id="UP001230649"/>
    </source>
</evidence>
<protein>
    <submittedName>
        <fullName evidence="1">Uncharacterized protein</fullName>
    </submittedName>
</protein>
<reference evidence="1" key="1">
    <citation type="submission" date="2023-04" db="EMBL/GenBank/DDBJ databases">
        <title>Draft Genome sequencing of Naganishia species isolated from polar environments using Oxford Nanopore Technology.</title>
        <authorList>
            <person name="Leo P."/>
            <person name="Venkateswaran K."/>
        </authorList>
    </citation>
    <scope>NUCLEOTIDE SEQUENCE</scope>
    <source>
        <strain evidence="1">MNA-CCFEE 5262</strain>
    </source>
</reference>
<proteinExistence type="predicted"/>
<dbReference type="Proteomes" id="UP001230649">
    <property type="component" value="Unassembled WGS sequence"/>
</dbReference>